<dbReference type="InterPro" id="IPR036259">
    <property type="entry name" value="MFS_trans_sf"/>
</dbReference>
<feature type="transmembrane region" description="Helical" evidence="8">
    <location>
        <begin position="139"/>
        <end position="159"/>
    </location>
</feature>
<accession>A0ABT2I4R1</accession>
<gene>
    <name evidence="10" type="ORF">NZK81_09635</name>
</gene>
<protein>
    <submittedName>
        <fullName evidence="10">DHA2 family efflux MFS transporter permease subunit</fullName>
    </submittedName>
</protein>
<proteinExistence type="inferred from homology"/>
<dbReference type="Gene3D" id="1.20.1250.20">
    <property type="entry name" value="MFS general substrate transporter like domains"/>
    <property type="match status" value="1"/>
</dbReference>
<comment type="caution">
    <text evidence="10">The sequence shown here is derived from an EMBL/GenBank/DDBJ whole genome shotgun (WGS) entry which is preliminary data.</text>
</comment>
<dbReference type="CDD" id="cd17503">
    <property type="entry name" value="MFS_LmrB_MDR_like"/>
    <property type="match status" value="1"/>
</dbReference>
<dbReference type="Gene3D" id="1.20.1720.10">
    <property type="entry name" value="Multidrug resistance protein D"/>
    <property type="match status" value="1"/>
</dbReference>
<feature type="transmembrane region" description="Helical" evidence="8">
    <location>
        <begin position="333"/>
        <end position="350"/>
    </location>
</feature>
<feature type="transmembrane region" description="Helical" evidence="8">
    <location>
        <begin position="474"/>
        <end position="492"/>
    </location>
</feature>
<feature type="transmembrane region" description="Helical" evidence="8">
    <location>
        <begin position="165"/>
        <end position="187"/>
    </location>
</feature>
<comment type="subcellular location">
    <subcellularLocation>
        <location evidence="1">Cell membrane</location>
        <topology evidence="1">Multi-pass membrane protein</topology>
    </subcellularLocation>
</comment>
<feature type="transmembrane region" description="Helical" evidence="8">
    <location>
        <begin position="12"/>
        <end position="32"/>
    </location>
</feature>
<evidence type="ECO:0000313" key="11">
    <source>
        <dbReference type="Proteomes" id="UP001165583"/>
    </source>
</evidence>
<evidence type="ECO:0000256" key="7">
    <source>
        <dbReference type="ARBA" id="ARBA00023136"/>
    </source>
</evidence>
<dbReference type="PANTHER" id="PTHR42718:SF9">
    <property type="entry name" value="MAJOR FACILITATOR SUPERFAMILY MULTIDRUG TRANSPORTER MFSC"/>
    <property type="match status" value="1"/>
</dbReference>
<evidence type="ECO:0000256" key="5">
    <source>
        <dbReference type="ARBA" id="ARBA00022692"/>
    </source>
</evidence>
<feature type="transmembrane region" description="Helical" evidence="8">
    <location>
        <begin position="356"/>
        <end position="379"/>
    </location>
</feature>
<evidence type="ECO:0000259" key="9">
    <source>
        <dbReference type="PROSITE" id="PS50850"/>
    </source>
</evidence>
<feature type="transmembrane region" description="Helical" evidence="8">
    <location>
        <begin position="400"/>
        <end position="419"/>
    </location>
</feature>
<feature type="transmembrane region" description="Helical" evidence="8">
    <location>
        <begin position="52"/>
        <end position="73"/>
    </location>
</feature>
<dbReference type="NCBIfam" id="TIGR00711">
    <property type="entry name" value="efflux_EmrB"/>
    <property type="match status" value="1"/>
</dbReference>
<organism evidence="10 11">
    <name type="scientific">Novosphingobium mangrovi</name>
    <name type="common">ex Huang et al. 2023</name>
    <dbReference type="NCBI Taxonomy" id="2976432"/>
    <lineage>
        <taxon>Bacteria</taxon>
        <taxon>Pseudomonadati</taxon>
        <taxon>Pseudomonadota</taxon>
        <taxon>Alphaproteobacteria</taxon>
        <taxon>Sphingomonadales</taxon>
        <taxon>Sphingomonadaceae</taxon>
        <taxon>Novosphingobium</taxon>
    </lineage>
</organism>
<feature type="transmembrane region" description="Helical" evidence="8">
    <location>
        <begin position="80"/>
        <end position="99"/>
    </location>
</feature>
<feature type="transmembrane region" description="Helical" evidence="8">
    <location>
        <begin position="268"/>
        <end position="286"/>
    </location>
</feature>
<dbReference type="Proteomes" id="UP001165583">
    <property type="component" value="Unassembled WGS sequence"/>
</dbReference>
<feature type="transmembrane region" description="Helical" evidence="8">
    <location>
        <begin position="298"/>
        <end position="321"/>
    </location>
</feature>
<feature type="transmembrane region" description="Helical" evidence="8">
    <location>
        <begin position="105"/>
        <end position="127"/>
    </location>
</feature>
<feature type="transmembrane region" description="Helical" evidence="8">
    <location>
        <begin position="199"/>
        <end position="218"/>
    </location>
</feature>
<sequence>MNQPPLPIATRRLMTFFVMAAAIMNQVDTTIANVALPHIQGSTSASREQITWVLTSYIVALAIFTPLTGWLAGRFGRKRVVLISIFFFTLTSGLCGAATNLNELIVFRVFQGIAGAALVPMSQATLLDAYPPEEHGNAMAVFGLAAVTGPLVGPLAGGWLTEHMSWRWCFFINLPIGIMAWVGLTATMPDYPGKKAARLDFLGFALLALAIGALQLLFDRGQVQDWFSSTEIWVETLLAGCAFYLFVVHSLTTRHPFVSPAVFTDRNFVICSIVGFFLGVLIYSPMSLLPEMLSNLFGYPIMDVGLVMAPRGLGVLIMMLAMGRLINRVDPRLLIGFGMILSAYAMWHLSHMTLQSSGWIVITTGIIQGMGSSAIFVPLSMMTFTTLPAHLRNEGAAINTLLRSYGGAAGIALVQVLIYRNEAAVQSRLTEGVRPDNPVVQAALPNADFTSPASVAGMEHELVRQATMVSYINAYWVLSIIGILACAMVFLLRRPRRIDASADTLAAEAMAAE</sequence>
<dbReference type="EMBL" id="JANZXA010000005">
    <property type="protein sequence ID" value="MCT2399810.1"/>
    <property type="molecule type" value="Genomic_DNA"/>
</dbReference>
<feature type="transmembrane region" description="Helical" evidence="8">
    <location>
        <begin position="230"/>
        <end position="247"/>
    </location>
</feature>
<evidence type="ECO:0000256" key="2">
    <source>
        <dbReference type="ARBA" id="ARBA00008537"/>
    </source>
</evidence>
<evidence type="ECO:0000256" key="1">
    <source>
        <dbReference type="ARBA" id="ARBA00004651"/>
    </source>
</evidence>
<dbReference type="Pfam" id="PF07690">
    <property type="entry name" value="MFS_1"/>
    <property type="match status" value="1"/>
</dbReference>
<dbReference type="PANTHER" id="PTHR42718">
    <property type="entry name" value="MAJOR FACILITATOR SUPERFAMILY MULTIDRUG TRANSPORTER MFSC"/>
    <property type="match status" value="1"/>
</dbReference>
<keyword evidence="3" id="KW-0813">Transport</keyword>
<dbReference type="InterPro" id="IPR004638">
    <property type="entry name" value="EmrB-like"/>
</dbReference>
<keyword evidence="7 8" id="KW-0472">Membrane</keyword>
<evidence type="ECO:0000256" key="6">
    <source>
        <dbReference type="ARBA" id="ARBA00022989"/>
    </source>
</evidence>
<reference evidence="10" key="1">
    <citation type="submission" date="2022-09" db="EMBL/GenBank/DDBJ databases">
        <title>Novosphingobium sp. Nov., a polycyclic aromatic hydrocarbon-degrading bacterium isolated form mangrove sediments in HongKong.</title>
        <authorList>
            <person name="Hu Z."/>
        </authorList>
    </citation>
    <scope>NUCLEOTIDE SEQUENCE</scope>
    <source>
        <strain evidence="10">HK4-1</strain>
    </source>
</reference>
<comment type="similarity">
    <text evidence="2">Belongs to the major facilitator superfamily. EmrB family.</text>
</comment>
<evidence type="ECO:0000256" key="3">
    <source>
        <dbReference type="ARBA" id="ARBA00022448"/>
    </source>
</evidence>
<evidence type="ECO:0000313" key="10">
    <source>
        <dbReference type="EMBL" id="MCT2399810.1"/>
    </source>
</evidence>
<keyword evidence="5 8" id="KW-0812">Transmembrane</keyword>
<keyword evidence="6 8" id="KW-1133">Transmembrane helix</keyword>
<feature type="domain" description="Major facilitator superfamily (MFS) profile" evidence="9">
    <location>
        <begin position="14"/>
        <end position="497"/>
    </location>
</feature>
<name>A0ABT2I4R1_9SPHN</name>
<dbReference type="SUPFAM" id="SSF103473">
    <property type="entry name" value="MFS general substrate transporter"/>
    <property type="match status" value="1"/>
</dbReference>
<dbReference type="InterPro" id="IPR011701">
    <property type="entry name" value="MFS"/>
</dbReference>
<dbReference type="InterPro" id="IPR020846">
    <property type="entry name" value="MFS_dom"/>
</dbReference>
<keyword evidence="11" id="KW-1185">Reference proteome</keyword>
<evidence type="ECO:0000256" key="8">
    <source>
        <dbReference type="SAM" id="Phobius"/>
    </source>
</evidence>
<dbReference type="PROSITE" id="PS50850">
    <property type="entry name" value="MFS"/>
    <property type="match status" value="1"/>
</dbReference>
<keyword evidence="4" id="KW-1003">Cell membrane</keyword>
<evidence type="ECO:0000256" key="4">
    <source>
        <dbReference type="ARBA" id="ARBA00022475"/>
    </source>
</evidence>